<feature type="compositionally biased region" description="Low complexity" evidence="1">
    <location>
        <begin position="1437"/>
        <end position="1451"/>
    </location>
</feature>
<feature type="region of interest" description="Disordered" evidence="1">
    <location>
        <begin position="414"/>
        <end position="452"/>
    </location>
</feature>
<dbReference type="EnsemblMetazoa" id="XM_012202985.1">
    <property type="protein sequence ID" value="XP_012058375.1"/>
    <property type="gene ID" value="LOC105621513"/>
</dbReference>
<dbReference type="STRING" id="12957.A0A158NLG7"/>
<dbReference type="KEGG" id="acep:105621513"/>
<feature type="compositionally biased region" description="Polar residues" evidence="1">
    <location>
        <begin position="801"/>
        <end position="825"/>
    </location>
</feature>
<dbReference type="Pfam" id="PF00595">
    <property type="entry name" value="PDZ"/>
    <property type="match status" value="3"/>
</dbReference>
<dbReference type="InterPro" id="IPR001478">
    <property type="entry name" value="PDZ"/>
</dbReference>
<feature type="region of interest" description="Disordered" evidence="1">
    <location>
        <begin position="1437"/>
        <end position="1504"/>
    </location>
</feature>
<dbReference type="EMBL" id="ADTU01019400">
    <property type="status" value="NOT_ANNOTATED_CDS"/>
    <property type="molecule type" value="Genomic_DNA"/>
</dbReference>
<feature type="compositionally biased region" description="Basic and acidic residues" evidence="1">
    <location>
        <begin position="145"/>
        <end position="166"/>
    </location>
</feature>
<feature type="region of interest" description="Disordered" evidence="1">
    <location>
        <begin position="1605"/>
        <end position="1627"/>
    </location>
</feature>
<keyword evidence="4" id="KW-1185">Reference proteome</keyword>
<dbReference type="SMART" id="SM00228">
    <property type="entry name" value="PDZ"/>
    <property type="match status" value="3"/>
</dbReference>
<dbReference type="PANTHER" id="PTHR46900:SF4">
    <property type="entry name" value="FERM AND PDZ DOMAIN CONTAINING 2"/>
    <property type="match status" value="1"/>
</dbReference>
<feature type="domain" description="PDZ" evidence="2">
    <location>
        <begin position="1191"/>
        <end position="1272"/>
    </location>
</feature>
<reference evidence="3" key="2">
    <citation type="submission" date="2016-04" db="UniProtKB">
        <authorList>
            <consortium name="EnsemblMetazoa"/>
        </authorList>
    </citation>
    <scope>IDENTIFICATION</scope>
</reference>
<feature type="compositionally biased region" description="Polar residues" evidence="1">
    <location>
        <begin position="1484"/>
        <end position="1504"/>
    </location>
</feature>
<organism evidence="3 4">
    <name type="scientific">Atta cephalotes</name>
    <name type="common">Leafcutter ant</name>
    <dbReference type="NCBI Taxonomy" id="12957"/>
    <lineage>
        <taxon>Eukaryota</taxon>
        <taxon>Metazoa</taxon>
        <taxon>Ecdysozoa</taxon>
        <taxon>Arthropoda</taxon>
        <taxon>Hexapoda</taxon>
        <taxon>Insecta</taxon>
        <taxon>Pterygota</taxon>
        <taxon>Neoptera</taxon>
        <taxon>Endopterygota</taxon>
        <taxon>Hymenoptera</taxon>
        <taxon>Apocrita</taxon>
        <taxon>Aculeata</taxon>
        <taxon>Formicoidea</taxon>
        <taxon>Formicidae</taxon>
        <taxon>Myrmicinae</taxon>
        <taxon>Atta</taxon>
    </lineage>
</organism>
<dbReference type="CDD" id="cd00136">
    <property type="entry name" value="PDZ_canonical"/>
    <property type="match status" value="1"/>
</dbReference>
<dbReference type="EMBL" id="ADTU01019399">
    <property type="status" value="NOT_ANNOTATED_CDS"/>
    <property type="molecule type" value="Genomic_DNA"/>
</dbReference>
<feature type="region of interest" description="Disordered" evidence="1">
    <location>
        <begin position="1"/>
        <end position="23"/>
    </location>
</feature>
<protein>
    <recommendedName>
        <fullName evidence="2">PDZ domain-containing protein</fullName>
    </recommendedName>
</protein>
<dbReference type="SUPFAM" id="SSF50156">
    <property type="entry name" value="PDZ domain-like"/>
    <property type="match status" value="3"/>
</dbReference>
<dbReference type="EMBL" id="ADTU01019402">
    <property type="status" value="NOT_ANNOTATED_CDS"/>
    <property type="molecule type" value="Genomic_DNA"/>
</dbReference>
<feature type="region of interest" description="Disordered" evidence="1">
    <location>
        <begin position="1153"/>
        <end position="1181"/>
    </location>
</feature>
<dbReference type="EMBL" id="ADTU01019407">
    <property type="status" value="NOT_ANNOTATED_CDS"/>
    <property type="molecule type" value="Genomic_DNA"/>
</dbReference>
<accession>A0A158NLG7</accession>
<dbReference type="PROSITE" id="PS50106">
    <property type="entry name" value="PDZ"/>
    <property type="match status" value="3"/>
</dbReference>
<dbReference type="Gene3D" id="2.30.42.10">
    <property type="match status" value="3"/>
</dbReference>
<sequence>MKNAHPIVSATTSSPVGPDSAGLGEPAEPIIRLKLQKPLHWEWELTTSADALPVIQLLDKDGRLLVETTGRTAQRARGSFKEGLKTHEQYPVDESRSSSKSKERTSSPSTSSASFIVTPFQSNRNIDGFSNKFGTCNFAPRKSRSDVNIKEGERGKKKVEDRNKEGRSKKRHSSTVEDPTMKAKLERNIEEAAGFKRYSAGDYLRQQIVNDLRTRNTVGRTPDEIAKDRCRKVKAYLRSQSESLLSLVREEEYSGNETKDTIEQNEKNFGNHNLKRSNTINSEGKNSYGENKKVKSYLRTRNALIPTENLTKESSKPNEEDRIIRKIKDDMNEEELVRIRAFLREKIQRRMNMEQACSRLAVHTDVSEPIEKAGIRKRYSDYSHEENQKSYRTRKVRSETSILRFNPEVIEREKLKSNRQTEKEKPMNYRKSSEDSQLQRQSRNYRRSKSDALVQALEPENRLKSQLKRESSSLDRRKVYRKTKSDVLLGQMTAMAANADSSKDLANPLRHIKSQENVEKSWREYKERKRNERLRRESEREVPEEDFMSKPRWKDLQRDLCSSRTCKVCQNLRNCVNPCYDRSEKIRQENEELLTKKGAVAKIFEGDASSTNGSRPGTSLQENYLLVGQKKTNEPIAKIQVKNHGNDVSSVSALNVNSPDFGYNSIPSKNTFKDYRELYTRSNVKKSDTFKIVDGSEDLEERANDSDSKINDIDGSNSDFGCLNGKTSLINKSNEDITKDYFKRVYELLKRRQDEMKKPANENHEFLDFDDSSSSNYIEEKKKSRRRRKDESSQGEEVVTVPSTSNGQESWKAQRLSVNGESPQSSHRRRSCRPQLQPVVSGGKRNRPPPPPQSISYKVNAKDGIDRYFDWPNKENTPGNAVNCCEDDHQTNQIQATEEAIMGSNLSRHNGKGLTGRRTQSSGNLCDPKGKLNSMGKILVPCSSAQRERYKFCGSLPNHLDDKDALDDDRGDNNNISSENVGGNFGGTLPHKKRSLGVHFSDSGPTGTLDLVKHRSQDSLDENDPWRYQQSDLDLVRTRHGNFDSVKRNRSADTVLVDSGRRYGGRSVSSEDRCHRNSDLDLVGTLPKRKQDARNSSGRSLQSNSSSSQPCIMNATTDVNDELLMKMMHKPDCELLKHRQQLGKCVDLKLSKLSGEPQDQGYASERSPEDEHPPSLPGQPFPNVTLESTFQVTLQKSSRGLGLSVSGGGTAGPIRVKRLFPQQPAALSNKLQTGDILLVANGRPLTGLTNYEALEVLRMTPSTVELVVCRLPGDSNVTPPGAPPPPPARREPSSLRLLNPLPPLQIEPCGEFDIEMTKVGGSLGFTLRKADSSALGHYVRALVREPALSDGRIRPGDKIVAVDGAPLSPMSHEEAVQLLRQCGPTVKLRLYRDLAQTPVSALSPTEPDHPLRPPRTSLRQEAVDMLCDLAVRKLSPGASSGSSSCKQQSPGASCNSPRRLRRLATRTPTAETDREIPESKLHDVQTTSSMASQAETTSDSDQCSVRTQITNSQANTPATDIIDPPPLYDIYCDVDDESKTTSNNAAARPRFLDLSAPQGKPHFQFCSVDSDGEYPGDGDVILAEAECGRLAEPSYNDDRSVTILSSDEHDNDLPSEPASMPPVLSSTSSTSTAAFSYKNPAYQSANPACGSAGSDPAGTKSKATYSSDQDIPGKVLGTDDPGGSKGLLKWKGVMFAPNDEVDQDAEHDQEEAERDTPVAPIEDIEQGSEVFMVELTRGWNSRLGFSLQPEGNHTVISVVHRDSVAAKDGRLKQGDVLLMVNEESVEHMSTADIIDLLRKIRGSIGITVMRKSKRSNVT</sequence>
<dbReference type="EMBL" id="ADTU01019408">
    <property type="status" value="NOT_ANNOTATED_CDS"/>
    <property type="molecule type" value="Genomic_DNA"/>
</dbReference>
<feature type="region of interest" description="Disordered" evidence="1">
    <location>
        <begin position="145"/>
        <end position="179"/>
    </location>
</feature>
<feature type="compositionally biased region" description="Basic and acidic residues" evidence="1">
    <location>
        <begin position="1069"/>
        <end position="1079"/>
    </location>
</feature>
<feature type="region of interest" description="Disordered" evidence="1">
    <location>
        <begin position="964"/>
        <end position="1025"/>
    </location>
</feature>
<feature type="region of interest" description="Disordered" evidence="1">
    <location>
        <begin position="69"/>
        <end position="116"/>
    </location>
</feature>
<evidence type="ECO:0000313" key="3">
    <source>
        <dbReference type="EnsemblMetazoa" id="XP_012058375.1"/>
    </source>
</evidence>
<proteinExistence type="predicted"/>
<feature type="region of interest" description="Disordered" evidence="1">
    <location>
        <begin position="1646"/>
        <end position="1680"/>
    </location>
</feature>
<dbReference type="EMBL" id="ADTU01019406">
    <property type="status" value="NOT_ANNOTATED_CDS"/>
    <property type="molecule type" value="Genomic_DNA"/>
</dbReference>
<name>A0A158NLG7_ATTCE</name>
<feature type="compositionally biased region" description="Basic and acidic residues" evidence="1">
    <location>
        <begin position="79"/>
        <end position="105"/>
    </location>
</feature>
<dbReference type="OrthoDB" id="165498at2759"/>
<dbReference type="EMBL" id="ADTU01019405">
    <property type="status" value="NOT_ANNOTATED_CDS"/>
    <property type="molecule type" value="Genomic_DNA"/>
</dbReference>
<feature type="region of interest" description="Disordered" evidence="1">
    <location>
        <begin position="906"/>
        <end position="929"/>
    </location>
</feature>
<dbReference type="EMBL" id="ADTU01019403">
    <property type="status" value="NOT_ANNOTATED_CDS"/>
    <property type="molecule type" value="Genomic_DNA"/>
</dbReference>
<evidence type="ECO:0000259" key="2">
    <source>
        <dbReference type="PROSITE" id="PS50106"/>
    </source>
</evidence>
<feature type="region of interest" description="Disordered" evidence="1">
    <location>
        <begin position="1061"/>
        <end position="1113"/>
    </location>
</feature>
<feature type="region of interest" description="Disordered" evidence="1">
    <location>
        <begin position="777"/>
        <end position="860"/>
    </location>
</feature>
<gene>
    <name evidence="3" type="primary">105621513</name>
</gene>
<dbReference type="InterPro" id="IPR036034">
    <property type="entry name" value="PDZ_sf"/>
</dbReference>
<feature type="region of interest" description="Disordered" evidence="1">
    <location>
        <begin position="269"/>
        <end position="290"/>
    </location>
</feature>
<evidence type="ECO:0000256" key="1">
    <source>
        <dbReference type="SAM" id="MobiDB-lite"/>
    </source>
</evidence>
<dbReference type="EMBL" id="ADTU01019401">
    <property type="status" value="NOT_ANNOTATED_CDS"/>
    <property type="molecule type" value="Genomic_DNA"/>
</dbReference>
<feature type="domain" description="PDZ" evidence="2">
    <location>
        <begin position="1732"/>
        <end position="1812"/>
    </location>
</feature>
<feature type="compositionally biased region" description="Basic and acidic residues" evidence="1">
    <location>
        <begin position="414"/>
        <end position="434"/>
    </location>
</feature>
<reference evidence="4" key="1">
    <citation type="journal article" date="2011" name="PLoS Genet.">
        <title>The genome sequence of the leaf-cutter ant Atta cephalotes reveals insights into its obligate symbiotic lifestyle.</title>
        <authorList>
            <person name="Suen G."/>
            <person name="Teiling C."/>
            <person name="Li L."/>
            <person name="Holt C."/>
            <person name="Abouheif E."/>
            <person name="Bornberg-Bauer E."/>
            <person name="Bouffard P."/>
            <person name="Caldera E.J."/>
            <person name="Cash E."/>
            <person name="Cavanaugh A."/>
            <person name="Denas O."/>
            <person name="Elhaik E."/>
            <person name="Fave M.J."/>
            <person name="Gadau J."/>
            <person name="Gibson J.D."/>
            <person name="Graur D."/>
            <person name="Grubbs K.J."/>
            <person name="Hagen D.E."/>
            <person name="Harkins T.T."/>
            <person name="Helmkampf M."/>
            <person name="Hu H."/>
            <person name="Johnson B.R."/>
            <person name="Kim J."/>
            <person name="Marsh S.E."/>
            <person name="Moeller J.A."/>
            <person name="Munoz-Torres M.C."/>
            <person name="Murphy M.C."/>
            <person name="Naughton M.C."/>
            <person name="Nigam S."/>
            <person name="Overson R."/>
            <person name="Rajakumar R."/>
            <person name="Reese J.T."/>
            <person name="Scott J.J."/>
            <person name="Smith C.R."/>
            <person name="Tao S."/>
            <person name="Tsutsui N.D."/>
            <person name="Viljakainen L."/>
            <person name="Wissler L."/>
            <person name="Yandell M.D."/>
            <person name="Zimmer F."/>
            <person name="Taylor J."/>
            <person name="Slater S.C."/>
            <person name="Clifton S.W."/>
            <person name="Warren W.C."/>
            <person name="Elsik C.G."/>
            <person name="Smith C.D."/>
            <person name="Weinstock G.M."/>
            <person name="Gerardo N.M."/>
            <person name="Currie C.R."/>
        </authorList>
    </citation>
    <scope>NUCLEOTIDE SEQUENCE [LARGE SCALE GENOMIC DNA]</scope>
</reference>
<feature type="compositionally biased region" description="Basic and acidic residues" evidence="1">
    <location>
        <begin position="1471"/>
        <end position="1483"/>
    </location>
</feature>
<feature type="compositionally biased region" description="Polar residues" evidence="1">
    <location>
        <begin position="269"/>
        <end position="289"/>
    </location>
</feature>
<dbReference type="InterPro" id="IPR052074">
    <property type="entry name" value="NonRcpt_TyrProt_Phosphatase"/>
</dbReference>
<feature type="domain" description="PDZ" evidence="2">
    <location>
        <begin position="1311"/>
        <end position="1394"/>
    </location>
</feature>
<dbReference type="Proteomes" id="UP000005205">
    <property type="component" value="Unassembled WGS sequence"/>
</dbReference>
<evidence type="ECO:0000313" key="4">
    <source>
        <dbReference type="Proteomes" id="UP000005205"/>
    </source>
</evidence>
<feature type="compositionally biased region" description="Low complexity" evidence="1">
    <location>
        <begin position="1094"/>
        <end position="1109"/>
    </location>
</feature>
<dbReference type="InParanoid" id="A0A158NLG7"/>
<dbReference type="EMBL" id="ADTU01019404">
    <property type="status" value="NOT_ANNOTATED_CDS"/>
    <property type="molecule type" value="Genomic_DNA"/>
</dbReference>
<dbReference type="PANTHER" id="PTHR46900">
    <property type="entry name" value="TYROSINE-PROTEIN PHOSPHATASE NON-RECEPTOR TYPE 13"/>
    <property type="match status" value="1"/>
</dbReference>